<dbReference type="PROSITE" id="PS50053">
    <property type="entry name" value="UBIQUITIN_2"/>
    <property type="match status" value="1"/>
</dbReference>
<dbReference type="InterPro" id="IPR029071">
    <property type="entry name" value="Ubiquitin-like_domsf"/>
</dbReference>
<reference evidence="4" key="1">
    <citation type="submission" date="2023-07" db="EMBL/GenBank/DDBJ databases">
        <title>Chromosome-level genome assembly of Artemia franciscana.</title>
        <authorList>
            <person name="Jo E."/>
        </authorList>
    </citation>
    <scope>NUCLEOTIDE SEQUENCE</scope>
    <source>
        <tissue evidence="4">Whole body</tissue>
    </source>
</reference>
<evidence type="ECO:0000256" key="1">
    <source>
        <dbReference type="ARBA" id="ARBA00004123"/>
    </source>
</evidence>
<comment type="caution">
    <text evidence="4">The sequence shown here is derived from an EMBL/GenBank/DDBJ whole genome shotgun (WGS) entry which is preliminary data.</text>
</comment>
<dbReference type="InterPro" id="IPR039336">
    <property type="entry name" value="Midnolin"/>
</dbReference>
<dbReference type="SUPFAM" id="SSF54236">
    <property type="entry name" value="Ubiquitin-like"/>
    <property type="match status" value="1"/>
</dbReference>
<dbReference type="Proteomes" id="UP001187531">
    <property type="component" value="Unassembled WGS sequence"/>
</dbReference>
<dbReference type="PANTHER" id="PTHR23010:SF1">
    <property type="entry name" value="MIDNOLIN"/>
    <property type="match status" value="1"/>
</dbReference>
<proteinExistence type="predicted"/>
<protein>
    <recommendedName>
        <fullName evidence="3">Ubiquitin-like domain-containing protein</fullName>
    </recommendedName>
</protein>
<dbReference type="AlphaFoldDB" id="A0AA88I5E1"/>
<organism evidence="4 5">
    <name type="scientific">Artemia franciscana</name>
    <name type="common">Brine shrimp</name>
    <name type="synonym">Artemia sanfranciscana</name>
    <dbReference type="NCBI Taxonomy" id="6661"/>
    <lineage>
        <taxon>Eukaryota</taxon>
        <taxon>Metazoa</taxon>
        <taxon>Ecdysozoa</taxon>
        <taxon>Arthropoda</taxon>
        <taxon>Crustacea</taxon>
        <taxon>Branchiopoda</taxon>
        <taxon>Anostraca</taxon>
        <taxon>Artemiidae</taxon>
        <taxon>Artemia</taxon>
    </lineage>
</organism>
<evidence type="ECO:0000256" key="2">
    <source>
        <dbReference type="ARBA" id="ARBA00023242"/>
    </source>
</evidence>
<keyword evidence="2" id="KW-0539">Nucleus</keyword>
<feature type="domain" description="Ubiquitin-like" evidence="3">
    <location>
        <begin position="92"/>
        <end position="166"/>
    </location>
</feature>
<dbReference type="PANTHER" id="PTHR23010">
    <property type="entry name" value="MIDNOLIN"/>
    <property type="match status" value="1"/>
</dbReference>
<keyword evidence="5" id="KW-1185">Reference proteome</keyword>
<evidence type="ECO:0000259" key="3">
    <source>
        <dbReference type="PROSITE" id="PS50053"/>
    </source>
</evidence>
<dbReference type="InterPro" id="IPR000626">
    <property type="entry name" value="Ubiquitin-like_dom"/>
</dbReference>
<accession>A0AA88I5E1</accession>
<gene>
    <name evidence="4" type="ORF">QYM36_010297</name>
</gene>
<evidence type="ECO:0000313" key="5">
    <source>
        <dbReference type="Proteomes" id="UP001187531"/>
    </source>
</evidence>
<dbReference type="EMBL" id="JAVRJZ010000012">
    <property type="protein sequence ID" value="KAK2715672.1"/>
    <property type="molecule type" value="Genomic_DNA"/>
</dbReference>
<sequence>MNKISSNTLNILGYDIVLPCFSPIVISPVTQNELKAKVYKTSIIAHLESAISKYVKIPRKNFCLLDNSNRQLGESENMIKEGCQIIVSPYDYRIRICPIIGNELEAKVCNTDTIERLVSAISKYLRVSKEGFSLLFEDTPLKGGSLKENGITEECCIKLLISMRAGRSIMKLDNSTQEPLENLNDEFINIFLNRGKPLYITVESEECVTYVKVKLTKSKLDNTASSLHDDTQHQGLIVVSKDQNNAPCVDFRHNSRALKISNKSVSHIWNLVQMLKQLSFEEFIKRKNLGIVIKKSISTTKAEIYDIKFSNSLSSRLRSITKNRHINASLIISSLAQLLIAEPRNTELQQQEQALNEDNCDVDEKKMLVQQNKSTRKTFEKLRKAMKKQRKKRNKRINIRESAYSF</sequence>
<dbReference type="GO" id="GO:0005634">
    <property type="term" value="C:nucleus"/>
    <property type="evidence" value="ECO:0007669"/>
    <property type="project" value="UniProtKB-SubCell"/>
</dbReference>
<comment type="subcellular location">
    <subcellularLocation>
        <location evidence="1">Nucleus</location>
    </subcellularLocation>
</comment>
<evidence type="ECO:0000313" key="4">
    <source>
        <dbReference type="EMBL" id="KAK2715672.1"/>
    </source>
</evidence>
<name>A0AA88I5E1_ARTSF</name>